<protein>
    <submittedName>
        <fullName evidence="2">NrtR DNA-binding winged helix domain-containing protein</fullName>
    </submittedName>
</protein>
<name>A0ABW8L2I1_9GAMM</name>
<evidence type="ECO:0000259" key="1">
    <source>
        <dbReference type="PROSITE" id="PS51462"/>
    </source>
</evidence>
<feature type="domain" description="Nudix hydrolase" evidence="1">
    <location>
        <begin position="13"/>
        <end position="145"/>
    </location>
</feature>
<dbReference type="Proteomes" id="UP001620262">
    <property type="component" value="Unassembled WGS sequence"/>
</dbReference>
<dbReference type="EMBL" id="JBJDOT010000030">
    <property type="protein sequence ID" value="MFK3865778.1"/>
    <property type="molecule type" value="Genomic_DNA"/>
</dbReference>
<dbReference type="Pfam" id="PF21906">
    <property type="entry name" value="WHD_NrtR"/>
    <property type="match status" value="1"/>
</dbReference>
<dbReference type="InterPro" id="IPR036388">
    <property type="entry name" value="WH-like_DNA-bd_sf"/>
</dbReference>
<sequence>MANHYDITEYKNPLFTVDSVLFTVKEGALKVLMVKRASEPFAGRWGLPGGFVNVDIDDNVGMTALRKLKEKTSVAPQYLEQLQTYSGVNRDPRGFSVTLVYFALIAEAQVSTHIATVDDAKWIDLNKLTELPVAFDHKFIIEQAKERLKQKALYSMIPVYCLPEHFTVGQFKLVIETILGKPVQRKSIIRRIEAADMFEKLDEKVKSGGRLAQLYKVKPDVDIINFERNLSV</sequence>
<reference evidence="2 3" key="1">
    <citation type="submission" date="2024-11" db="EMBL/GenBank/DDBJ databases">
        <title>The Natural Products Discovery Center: Release of the First 8490 Sequenced Strains for Exploring Actinobacteria Biosynthetic Diversity.</title>
        <authorList>
            <person name="Kalkreuter E."/>
            <person name="Kautsar S.A."/>
            <person name="Yang D."/>
            <person name="Bader C.D."/>
            <person name="Teijaro C.N."/>
            <person name="Fluegel L."/>
            <person name="Davis C.M."/>
            <person name="Simpson J.R."/>
            <person name="Lauterbach L."/>
            <person name="Steele A.D."/>
            <person name="Gui C."/>
            <person name="Meng S."/>
            <person name="Li G."/>
            <person name="Viehrig K."/>
            <person name="Ye F."/>
            <person name="Su P."/>
            <person name="Kiefer A.F."/>
            <person name="Nichols A."/>
            <person name="Cepeda A.J."/>
            <person name="Yan W."/>
            <person name="Fan B."/>
            <person name="Jiang Y."/>
            <person name="Adhikari A."/>
            <person name="Zheng C.-J."/>
            <person name="Schuster L."/>
            <person name="Cowan T.M."/>
            <person name="Smanski M.J."/>
            <person name="Chevrette M.G."/>
            <person name="De Carvalho L.P.S."/>
            <person name="Shen B."/>
        </authorList>
    </citation>
    <scope>NUCLEOTIDE SEQUENCE [LARGE SCALE GENOMIC DNA]</scope>
    <source>
        <strain evidence="2 3">NPDC078403</strain>
    </source>
</reference>
<dbReference type="PANTHER" id="PTHR43736:SF4">
    <property type="entry name" value="SLR1690 PROTEIN"/>
    <property type="match status" value="1"/>
</dbReference>
<keyword evidence="3" id="KW-1185">Reference proteome</keyword>
<keyword evidence="2" id="KW-0238">DNA-binding</keyword>
<dbReference type="CDD" id="cd18873">
    <property type="entry name" value="NUDIX_NadM_like"/>
    <property type="match status" value="1"/>
</dbReference>
<dbReference type="SUPFAM" id="SSF55811">
    <property type="entry name" value="Nudix"/>
    <property type="match status" value="1"/>
</dbReference>
<gene>
    <name evidence="2" type="ORF">ACI2JU_18145</name>
</gene>
<dbReference type="Gene3D" id="1.10.10.10">
    <property type="entry name" value="Winged helix-like DNA-binding domain superfamily/Winged helix DNA-binding domain"/>
    <property type="match status" value="1"/>
</dbReference>
<dbReference type="Pfam" id="PF00293">
    <property type="entry name" value="NUDIX"/>
    <property type="match status" value="1"/>
</dbReference>
<dbReference type="InterPro" id="IPR036390">
    <property type="entry name" value="WH_DNA-bd_sf"/>
</dbReference>
<dbReference type="PROSITE" id="PS51462">
    <property type="entry name" value="NUDIX"/>
    <property type="match status" value="1"/>
</dbReference>
<organism evidence="2 3">
    <name type="scientific">Pseudoalteromonas rhizosphaerae</name>
    <dbReference type="NCBI Taxonomy" id="2518973"/>
    <lineage>
        <taxon>Bacteria</taxon>
        <taxon>Pseudomonadati</taxon>
        <taxon>Pseudomonadota</taxon>
        <taxon>Gammaproteobacteria</taxon>
        <taxon>Alteromonadales</taxon>
        <taxon>Pseudoalteromonadaceae</taxon>
        <taxon>Pseudoalteromonas</taxon>
    </lineage>
</organism>
<dbReference type="PANTHER" id="PTHR43736">
    <property type="entry name" value="ADP-RIBOSE PYROPHOSPHATASE"/>
    <property type="match status" value="1"/>
</dbReference>
<evidence type="ECO:0000313" key="3">
    <source>
        <dbReference type="Proteomes" id="UP001620262"/>
    </source>
</evidence>
<dbReference type="GO" id="GO:0003677">
    <property type="term" value="F:DNA binding"/>
    <property type="evidence" value="ECO:0007669"/>
    <property type="project" value="UniProtKB-KW"/>
</dbReference>
<dbReference type="InterPro" id="IPR000086">
    <property type="entry name" value="NUDIX_hydrolase_dom"/>
</dbReference>
<dbReference type="Gene3D" id="3.90.79.10">
    <property type="entry name" value="Nucleoside Triphosphate Pyrophosphohydrolase"/>
    <property type="match status" value="1"/>
</dbReference>
<dbReference type="InterPro" id="IPR054105">
    <property type="entry name" value="WHD_NrtR"/>
</dbReference>
<evidence type="ECO:0000313" key="2">
    <source>
        <dbReference type="EMBL" id="MFK3865778.1"/>
    </source>
</evidence>
<dbReference type="RefSeq" id="WP_404676116.1">
    <property type="nucleotide sequence ID" value="NZ_JBJDOT010000030.1"/>
</dbReference>
<proteinExistence type="predicted"/>
<dbReference type="SUPFAM" id="SSF46785">
    <property type="entry name" value="Winged helix' DNA-binding domain"/>
    <property type="match status" value="1"/>
</dbReference>
<comment type="caution">
    <text evidence="2">The sequence shown here is derived from an EMBL/GenBank/DDBJ whole genome shotgun (WGS) entry which is preliminary data.</text>
</comment>
<accession>A0ABW8L2I1</accession>
<dbReference type="InterPro" id="IPR015797">
    <property type="entry name" value="NUDIX_hydrolase-like_dom_sf"/>
</dbReference>